<evidence type="ECO:0000313" key="1">
    <source>
        <dbReference type="EMBL" id="CDR33890.1"/>
    </source>
</evidence>
<organism evidence="1 2">
    <name type="scientific">Candidatus Criblamydia sequanensis CRIB-18</name>
    <dbReference type="NCBI Taxonomy" id="1437425"/>
    <lineage>
        <taxon>Bacteria</taxon>
        <taxon>Pseudomonadati</taxon>
        <taxon>Chlamydiota</taxon>
        <taxon>Chlamydiia</taxon>
        <taxon>Parachlamydiales</taxon>
        <taxon>Candidatus Criblamydiaceae</taxon>
        <taxon>Candidatus Criblamydia</taxon>
    </lineage>
</organism>
<sequence>MNGTSPPPFSSANLFFSSSDLDLSSLVTSYGNQGLCAISYIKEQLAVKSLSLSYCKSTREFTILGSAFYKNEDLSFLLKGNYRKWCWMPSLLPKLNSQNCRFSLVPISPSLRVCKDEIFSFNGMFELFLRNIPAQEETTLAVDWFFKKFAPPGSFQKKIEAPEFNPASFLYLFGIAGVNTLAIMKHELEKKSLSLAYSQPLRAFIIQGSTRFEKEEIEAFLKKDYFLLEPKVIGRNHQRNFVVWLSKMPYPSPQRTAWSHSDLFSDEDLGASLWEEKKKSILERFKNQKQNEITQHLKKFPKLIEISASVAKIASSTIRAKVIKDCSSQMFKIAEFIDQILLLKQILSLQDYRGPKDKNKISNALSWFFKTYAPPGYFQNKLEGSIE</sequence>
<dbReference type="EMBL" id="CCEJ010000004">
    <property type="protein sequence ID" value="CDR33890.1"/>
    <property type="molecule type" value="Genomic_DNA"/>
</dbReference>
<name>A0A090D1K9_9BACT</name>
<reference evidence="1" key="2">
    <citation type="submission" date="2014-09" db="EMBL/GenBank/DDBJ databases">
        <title>Criblamydia sequanensis harbors a mega-plasmid encoding arsenite resistance.</title>
        <authorList>
            <person name="Bertelli C."/>
            <person name="Goesmann A."/>
            <person name="Greub G."/>
        </authorList>
    </citation>
    <scope>NUCLEOTIDE SEQUENCE [LARGE SCALE GENOMIC DNA]</scope>
    <source>
        <strain evidence="1">CRIB-18</strain>
    </source>
</reference>
<keyword evidence="2" id="KW-1185">Reference proteome</keyword>
<dbReference type="AlphaFoldDB" id="A0A090D1K9"/>
<gene>
    <name evidence="1" type="ORF">CSEC_1064</name>
</gene>
<reference evidence="1" key="1">
    <citation type="submission" date="2013-12" db="EMBL/GenBank/DDBJ databases">
        <authorList>
            <person name="Linke B."/>
        </authorList>
    </citation>
    <scope>NUCLEOTIDE SEQUENCE [LARGE SCALE GENOMIC DNA]</scope>
    <source>
        <strain evidence="1">CRIB-18</strain>
    </source>
</reference>
<proteinExistence type="predicted"/>
<comment type="caution">
    <text evidence="1">The sequence shown here is derived from an EMBL/GenBank/DDBJ whole genome shotgun (WGS) entry which is preliminary data.</text>
</comment>
<dbReference type="Proteomes" id="UP000031552">
    <property type="component" value="Unassembled WGS sequence"/>
</dbReference>
<accession>A0A090D1K9</accession>
<protein>
    <submittedName>
        <fullName evidence="1">Uncharacterized protein</fullName>
    </submittedName>
</protein>
<dbReference type="RefSeq" id="WP_041017419.1">
    <property type="nucleotide sequence ID" value="NZ_CCEJ010000004.1"/>
</dbReference>
<evidence type="ECO:0000313" key="2">
    <source>
        <dbReference type="Proteomes" id="UP000031552"/>
    </source>
</evidence>